<evidence type="ECO:0000256" key="6">
    <source>
        <dbReference type="ARBA" id="ARBA00022827"/>
    </source>
</evidence>
<feature type="domain" description="Squalene epoxidase" evidence="11">
    <location>
        <begin position="159"/>
        <end position="422"/>
    </location>
</feature>
<organism evidence="12 13">
    <name type="scientific">Mycena maculata</name>
    <dbReference type="NCBI Taxonomy" id="230809"/>
    <lineage>
        <taxon>Eukaryota</taxon>
        <taxon>Fungi</taxon>
        <taxon>Dikarya</taxon>
        <taxon>Basidiomycota</taxon>
        <taxon>Agaricomycotina</taxon>
        <taxon>Agaricomycetes</taxon>
        <taxon>Agaricomycetidae</taxon>
        <taxon>Agaricales</taxon>
        <taxon>Marasmiineae</taxon>
        <taxon>Mycenaceae</taxon>
        <taxon>Mycena</taxon>
    </lineage>
</organism>
<evidence type="ECO:0000256" key="1">
    <source>
        <dbReference type="ARBA" id="ARBA00001974"/>
    </source>
</evidence>
<keyword evidence="7" id="KW-0492">Microsome</keyword>
<accession>A0AAD7NQM9</accession>
<comment type="function">
    <text evidence="10">Catalyzes the stereospecific oxidation of squalene to (S)-2,3-epoxysqualene, and is considered to be a rate-limiting enzyme in steroid biosynthesis.</text>
</comment>
<evidence type="ECO:0000256" key="4">
    <source>
        <dbReference type="ARBA" id="ARBA00012312"/>
    </source>
</evidence>
<keyword evidence="5 10" id="KW-0285">Flavoprotein</keyword>
<evidence type="ECO:0000256" key="7">
    <source>
        <dbReference type="ARBA" id="ARBA00022848"/>
    </source>
</evidence>
<dbReference type="PANTHER" id="PTHR10835">
    <property type="entry name" value="SQUALENE MONOOXYGENASE"/>
    <property type="match status" value="1"/>
</dbReference>
<dbReference type="PRINTS" id="PR00420">
    <property type="entry name" value="RNGMNOXGNASE"/>
</dbReference>
<dbReference type="PANTHER" id="PTHR10835:SF0">
    <property type="entry name" value="SQUALENE MONOOXYGENASE"/>
    <property type="match status" value="1"/>
</dbReference>
<comment type="cofactor">
    <cofactor evidence="1 10">
        <name>FAD</name>
        <dbReference type="ChEBI" id="CHEBI:57692"/>
    </cofactor>
</comment>
<evidence type="ECO:0000256" key="3">
    <source>
        <dbReference type="ARBA" id="ARBA00008802"/>
    </source>
</evidence>
<evidence type="ECO:0000313" key="13">
    <source>
        <dbReference type="Proteomes" id="UP001215280"/>
    </source>
</evidence>
<gene>
    <name evidence="12" type="ORF">DFH07DRAFT_805751</name>
</gene>
<comment type="caution">
    <text evidence="12">The sequence shown here is derived from an EMBL/GenBank/DDBJ whole genome shotgun (WGS) entry which is preliminary data.</text>
</comment>
<dbReference type="InterPro" id="IPR040125">
    <property type="entry name" value="Squalene_monox"/>
</dbReference>
<comment type="catalytic activity">
    <reaction evidence="10">
        <text>squalene + reduced [NADPH--hemoprotein reductase] + O2 = (S)-2,3-epoxysqualene + oxidized [NADPH--hemoprotein reductase] + H2O + H(+)</text>
        <dbReference type="Rhea" id="RHEA:25282"/>
        <dbReference type="Rhea" id="RHEA-COMP:11964"/>
        <dbReference type="Rhea" id="RHEA-COMP:11965"/>
        <dbReference type="ChEBI" id="CHEBI:15377"/>
        <dbReference type="ChEBI" id="CHEBI:15378"/>
        <dbReference type="ChEBI" id="CHEBI:15379"/>
        <dbReference type="ChEBI" id="CHEBI:15440"/>
        <dbReference type="ChEBI" id="CHEBI:15441"/>
        <dbReference type="ChEBI" id="CHEBI:57618"/>
        <dbReference type="ChEBI" id="CHEBI:58210"/>
        <dbReference type="EC" id="1.14.14.17"/>
    </reaction>
</comment>
<evidence type="ECO:0000259" key="11">
    <source>
        <dbReference type="Pfam" id="PF08491"/>
    </source>
</evidence>
<keyword evidence="6 10" id="KW-0274">FAD</keyword>
<keyword evidence="9 10" id="KW-0472">Membrane</keyword>
<dbReference type="GO" id="GO:0006696">
    <property type="term" value="P:ergosterol biosynthetic process"/>
    <property type="evidence" value="ECO:0007669"/>
    <property type="project" value="TreeGrafter"/>
</dbReference>
<feature type="transmembrane region" description="Helical" evidence="10">
    <location>
        <begin position="479"/>
        <end position="497"/>
    </location>
</feature>
<dbReference type="AlphaFoldDB" id="A0AAD7NQM9"/>
<keyword evidence="8 10" id="KW-0560">Oxidoreductase</keyword>
<evidence type="ECO:0000256" key="5">
    <source>
        <dbReference type="ARBA" id="ARBA00022630"/>
    </source>
</evidence>
<proteinExistence type="inferred from homology"/>
<name>A0AAD7NQM9_9AGAR</name>
<dbReference type="InterPro" id="IPR036188">
    <property type="entry name" value="FAD/NAD-bd_sf"/>
</dbReference>
<dbReference type="EMBL" id="JARJLG010000023">
    <property type="protein sequence ID" value="KAJ7770935.1"/>
    <property type="molecule type" value="Genomic_DNA"/>
</dbReference>
<keyword evidence="10" id="KW-0812">Transmembrane</keyword>
<evidence type="ECO:0000256" key="8">
    <source>
        <dbReference type="ARBA" id="ARBA00023002"/>
    </source>
</evidence>
<evidence type="ECO:0000256" key="9">
    <source>
        <dbReference type="ARBA" id="ARBA00023136"/>
    </source>
</evidence>
<dbReference type="EC" id="1.14.14.17" evidence="4 10"/>
<feature type="transmembrane region" description="Helical" evidence="10">
    <location>
        <begin position="444"/>
        <end position="467"/>
    </location>
</feature>
<dbReference type="Pfam" id="PF08491">
    <property type="entry name" value="SE"/>
    <property type="match status" value="1"/>
</dbReference>
<protein>
    <recommendedName>
        <fullName evidence="4 10">Squalene monooxygenase</fullName>
        <ecNumber evidence="4 10">1.14.14.17</ecNumber>
    </recommendedName>
</protein>
<evidence type="ECO:0000256" key="2">
    <source>
        <dbReference type="ARBA" id="ARBA00004154"/>
    </source>
</evidence>
<dbReference type="InterPro" id="IPR013698">
    <property type="entry name" value="Squalene_epoxidase"/>
</dbReference>
<evidence type="ECO:0000256" key="10">
    <source>
        <dbReference type="RuleBase" id="RU367121"/>
    </source>
</evidence>
<dbReference type="GO" id="GO:0005789">
    <property type="term" value="C:endoplasmic reticulum membrane"/>
    <property type="evidence" value="ECO:0007669"/>
    <property type="project" value="UniProtKB-SubCell"/>
</dbReference>
<reference evidence="12" key="1">
    <citation type="submission" date="2023-03" db="EMBL/GenBank/DDBJ databases">
        <title>Massive genome expansion in bonnet fungi (Mycena s.s.) driven by repeated elements and novel gene families across ecological guilds.</title>
        <authorList>
            <consortium name="Lawrence Berkeley National Laboratory"/>
            <person name="Harder C.B."/>
            <person name="Miyauchi S."/>
            <person name="Viragh M."/>
            <person name="Kuo A."/>
            <person name="Thoen E."/>
            <person name="Andreopoulos B."/>
            <person name="Lu D."/>
            <person name="Skrede I."/>
            <person name="Drula E."/>
            <person name="Henrissat B."/>
            <person name="Morin E."/>
            <person name="Kohler A."/>
            <person name="Barry K."/>
            <person name="LaButti K."/>
            <person name="Morin E."/>
            <person name="Salamov A."/>
            <person name="Lipzen A."/>
            <person name="Mereny Z."/>
            <person name="Hegedus B."/>
            <person name="Baldrian P."/>
            <person name="Stursova M."/>
            <person name="Weitz H."/>
            <person name="Taylor A."/>
            <person name="Grigoriev I.V."/>
            <person name="Nagy L.G."/>
            <person name="Martin F."/>
            <person name="Kauserud H."/>
        </authorList>
    </citation>
    <scope>NUCLEOTIDE SEQUENCE</scope>
    <source>
        <strain evidence="12">CBHHK188m</strain>
    </source>
</reference>
<dbReference type="Gene3D" id="3.50.50.60">
    <property type="entry name" value="FAD/NAD(P)-binding domain"/>
    <property type="match status" value="1"/>
</dbReference>
<keyword evidence="10" id="KW-1133">Transmembrane helix</keyword>
<dbReference type="GO" id="GO:0004506">
    <property type="term" value="F:squalene monooxygenase activity"/>
    <property type="evidence" value="ECO:0007669"/>
    <property type="project" value="UniProtKB-UniRule"/>
</dbReference>
<keyword evidence="13" id="KW-1185">Reference proteome</keyword>
<dbReference type="Proteomes" id="UP001215280">
    <property type="component" value="Unassembled WGS sequence"/>
</dbReference>
<sequence>MPDKYDVLIVGAGVAGSSLAHALATAPRPSSSPSLRIAVLERSLDEPDRIVGELMQPGGVIALKKLGLESVLENIDAAKVKGYCVCDAGKIVEIPYPGGHEGRSFHHGRLIMNLRAAVRRAPGVDLIEGTVTDLIEENSRVTGVRAILKGAEEKRPFYASLVVVADGCYSNFRSSVSAIKPTTKSHFVGAILEDAVLPIPNHGTVALIKGSGPVLLYQISEHDTRILIDVKQPIPADLKAHILANIAPLLPASVQLPVKIALEKDRLRRMPNSYLPSAPQGRASSKPGVVLIGDSWNMRHPLTGGGMTVALSDIVLLRSHLASVPDLSDWRAVSRVLNQWCRDRKPLASTVNILSVALYDLFGADAPELEVLRTGCFKYFERGGECVNGPVSILSALAPSPALLTYHFFSVAFYSIWVMFTHPRPIPGPPHAEPRYAAARVDEYPFLLIRSVRVFYTACIVFGPLLWMEMFAHSGPGRGALLGAGVVLAVAVGGAVYSDSYATLLR</sequence>
<comment type="subcellular location">
    <subcellularLocation>
        <location evidence="10">Endoplasmic reticulum membrane</location>
        <topology evidence="10">Multi-pass membrane protein</topology>
    </subcellularLocation>
    <subcellularLocation>
        <location evidence="2">Microsome membrane</location>
        <topology evidence="2">Multi-pass membrane protein</topology>
    </subcellularLocation>
</comment>
<comment type="similarity">
    <text evidence="3 10">Belongs to the squalene monooxygenase family.</text>
</comment>
<dbReference type="GO" id="GO:0050660">
    <property type="term" value="F:flavin adenine dinucleotide binding"/>
    <property type="evidence" value="ECO:0007669"/>
    <property type="project" value="UniProtKB-UniRule"/>
</dbReference>
<dbReference type="SUPFAM" id="SSF51905">
    <property type="entry name" value="FAD/NAD(P)-binding domain"/>
    <property type="match status" value="1"/>
</dbReference>
<keyword evidence="10" id="KW-0256">Endoplasmic reticulum</keyword>
<evidence type="ECO:0000313" key="12">
    <source>
        <dbReference type="EMBL" id="KAJ7770935.1"/>
    </source>
</evidence>
<feature type="transmembrane region" description="Helical" evidence="10">
    <location>
        <begin position="403"/>
        <end position="423"/>
    </location>
</feature>